<dbReference type="AlphaFoldDB" id="A0A7J0EB08"/>
<comment type="caution">
    <text evidence="1">The sequence shown here is derived from an EMBL/GenBank/DDBJ whole genome shotgun (WGS) entry which is preliminary data.</text>
</comment>
<sequence>MNPPMGVEVVQLIVLRRSEEGELYGGAVSRWKKLDALFPVAEGGGFAWGELAELSEAVKGAAVVEEGAVGEELGGGAPRVGEDGDGDGAELICFEVEEGGVGVAVALEDGVVGGRGGSGPWEGAFWWGRCRCREF</sequence>
<keyword evidence="2" id="KW-1185">Reference proteome</keyword>
<accession>A0A7J0EB08</accession>
<evidence type="ECO:0000313" key="1">
    <source>
        <dbReference type="EMBL" id="GFY83684.1"/>
    </source>
</evidence>
<dbReference type="EMBL" id="BJWL01000003">
    <property type="protein sequence ID" value="GFY83684.1"/>
    <property type="molecule type" value="Genomic_DNA"/>
</dbReference>
<organism evidence="1 2">
    <name type="scientific">Actinidia rufa</name>
    <dbReference type="NCBI Taxonomy" id="165716"/>
    <lineage>
        <taxon>Eukaryota</taxon>
        <taxon>Viridiplantae</taxon>
        <taxon>Streptophyta</taxon>
        <taxon>Embryophyta</taxon>
        <taxon>Tracheophyta</taxon>
        <taxon>Spermatophyta</taxon>
        <taxon>Magnoliopsida</taxon>
        <taxon>eudicotyledons</taxon>
        <taxon>Gunneridae</taxon>
        <taxon>Pentapetalae</taxon>
        <taxon>asterids</taxon>
        <taxon>Ericales</taxon>
        <taxon>Actinidiaceae</taxon>
        <taxon>Actinidia</taxon>
    </lineage>
</organism>
<name>A0A7J0EB08_9ERIC</name>
<proteinExistence type="predicted"/>
<gene>
    <name evidence="1" type="ORF">Acr_03g0004580</name>
</gene>
<reference evidence="1 2" key="1">
    <citation type="submission" date="2019-07" db="EMBL/GenBank/DDBJ databases">
        <title>De Novo Assembly of kiwifruit Actinidia rufa.</title>
        <authorList>
            <person name="Sugita-Konishi S."/>
            <person name="Sato K."/>
            <person name="Mori E."/>
            <person name="Abe Y."/>
            <person name="Kisaki G."/>
            <person name="Hamano K."/>
            <person name="Suezawa K."/>
            <person name="Otani M."/>
            <person name="Fukuda T."/>
            <person name="Manabe T."/>
            <person name="Gomi K."/>
            <person name="Tabuchi M."/>
            <person name="Akimitsu K."/>
            <person name="Kataoka I."/>
        </authorList>
    </citation>
    <scope>NUCLEOTIDE SEQUENCE [LARGE SCALE GENOMIC DNA]</scope>
    <source>
        <strain evidence="2">cv. Fuchu</strain>
    </source>
</reference>
<protein>
    <submittedName>
        <fullName evidence="1">Glyoxal oxidase-related protein</fullName>
    </submittedName>
</protein>
<evidence type="ECO:0000313" key="2">
    <source>
        <dbReference type="Proteomes" id="UP000585474"/>
    </source>
</evidence>
<dbReference type="Proteomes" id="UP000585474">
    <property type="component" value="Unassembled WGS sequence"/>
</dbReference>